<dbReference type="AlphaFoldDB" id="A0AAE3VSE9"/>
<feature type="domain" description="Metallo-beta-lactamase" evidence="1">
    <location>
        <begin position="39"/>
        <end position="215"/>
    </location>
</feature>
<dbReference type="InterPro" id="IPR036866">
    <property type="entry name" value="RibonucZ/Hydroxyglut_hydro"/>
</dbReference>
<name>A0AAE3VSE9_9HYPH</name>
<dbReference type="GO" id="GO:0016787">
    <property type="term" value="F:hydrolase activity"/>
    <property type="evidence" value="ECO:0007669"/>
    <property type="project" value="UniProtKB-KW"/>
</dbReference>
<dbReference type="RefSeq" id="WP_306887262.1">
    <property type="nucleotide sequence ID" value="NZ_JAUSUL010000005.1"/>
</dbReference>
<dbReference type="InterPro" id="IPR050662">
    <property type="entry name" value="Sec-metab_biosynth-thioest"/>
</dbReference>
<dbReference type="InterPro" id="IPR041516">
    <property type="entry name" value="LACTB2_WH"/>
</dbReference>
<dbReference type="Proteomes" id="UP001229244">
    <property type="component" value="Unassembled WGS sequence"/>
</dbReference>
<dbReference type="PANTHER" id="PTHR23131">
    <property type="entry name" value="ENDORIBONUCLEASE LACTB2"/>
    <property type="match status" value="1"/>
</dbReference>
<dbReference type="Pfam" id="PF17778">
    <property type="entry name" value="WHD_BLACT"/>
    <property type="match status" value="1"/>
</dbReference>
<dbReference type="SMART" id="SM00849">
    <property type="entry name" value="Lactamase_B"/>
    <property type="match status" value="1"/>
</dbReference>
<dbReference type="SUPFAM" id="SSF56281">
    <property type="entry name" value="Metallo-hydrolase/oxidoreductase"/>
    <property type="match status" value="1"/>
</dbReference>
<protein>
    <submittedName>
        <fullName evidence="2">Glyoxylase-like metal-dependent hydrolase (Beta-lactamase superfamily II)</fullName>
    </submittedName>
</protein>
<keyword evidence="3" id="KW-1185">Reference proteome</keyword>
<keyword evidence="2" id="KW-0378">Hydrolase</keyword>
<evidence type="ECO:0000313" key="3">
    <source>
        <dbReference type="Proteomes" id="UP001229244"/>
    </source>
</evidence>
<accession>A0AAE3VSE9</accession>
<dbReference type="InterPro" id="IPR036388">
    <property type="entry name" value="WH-like_DNA-bd_sf"/>
</dbReference>
<evidence type="ECO:0000313" key="2">
    <source>
        <dbReference type="EMBL" id="MDQ0317345.1"/>
    </source>
</evidence>
<dbReference type="PANTHER" id="PTHR23131:SF0">
    <property type="entry name" value="ENDORIBONUCLEASE LACTB2"/>
    <property type="match status" value="1"/>
</dbReference>
<dbReference type="Gene3D" id="1.10.10.10">
    <property type="entry name" value="Winged helix-like DNA-binding domain superfamily/Winged helix DNA-binding domain"/>
    <property type="match status" value="1"/>
</dbReference>
<dbReference type="EMBL" id="JAUSUL010000005">
    <property type="protein sequence ID" value="MDQ0317345.1"/>
    <property type="molecule type" value="Genomic_DNA"/>
</dbReference>
<comment type="caution">
    <text evidence="2">The sequence shown here is derived from an EMBL/GenBank/DDBJ whole genome shotgun (WGS) entry which is preliminary data.</text>
</comment>
<organism evidence="2 3">
    <name type="scientific">Amorphus orientalis</name>
    <dbReference type="NCBI Taxonomy" id="649198"/>
    <lineage>
        <taxon>Bacteria</taxon>
        <taxon>Pseudomonadati</taxon>
        <taxon>Pseudomonadota</taxon>
        <taxon>Alphaproteobacteria</taxon>
        <taxon>Hyphomicrobiales</taxon>
        <taxon>Amorphaceae</taxon>
        <taxon>Amorphus</taxon>
    </lineage>
</organism>
<dbReference type="InterPro" id="IPR001279">
    <property type="entry name" value="Metallo-B-lactamas"/>
</dbReference>
<gene>
    <name evidence="2" type="ORF">J2S73_003829</name>
</gene>
<dbReference type="Pfam" id="PF00753">
    <property type="entry name" value="Lactamase_B"/>
    <property type="match status" value="1"/>
</dbReference>
<sequence>MPALTHDRQFDPRYGEAVTVAPGVRRLTARNPSPMTFHGTNTYLIGDDPVAVIDPGPGFPEHIESLKQVLAGRTVSHILVTHTHADHSTAAAELAAATGAPTVGEGPHRAGRALREGETNALEASGDVAFRPDIAVAHGDRLEAGGRTLEVIATPGHTVNHLCFGLADERLLFSGDHVMVWSTTIVAPPDGVMADYMASLDVLLARDDRRYLPGHGGAVEDPGSYVEALRGHRQKREEAIVRALADGPRTIPEMVRAIYVALDPGLRKAAGLSLLAHLEDLVERGTVEAAPSVTFDATYRLASGA</sequence>
<dbReference type="Gene3D" id="3.60.15.10">
    <property type="entry name" value="Ribonuclease Z/Hydroxyacylglutathione hydrolase-like"/>
    <property type="match status" value="1"/>
</dbReference>
<reference evidence="2" key="1">
    <citation type="submission" date="2023-07" db="EMBL/GenBank/DDBJ databases">
        <title>Genomic Encyclopedia of Type Strains, Phase IV (KMG-IV): sequencing the most valuable type-strain genomes for metagenomic binning, comparative biology and taxonomic classification.</title>
        <authorList>
            <person name="Goeker M."/>
        </authorList>
    </citation>
    <scope>NUCLEOTIDE SEQUENCE</scope>
    <source>
        <strain evidence="2">DSM 21202</strain>
    </source>
</reference>
<evidence type="ECO:0000259" key="1">
    <source>
        <dbReference type="SMART" id="SM00849"/>
    </source>
</evidence>
<proteinExistence type="predicted"/>
<dbReference type="CDD" id="cd16278">
    <property type="entry name" value="metallo-hydrolase-like_MBL-fold"/>
    <property type="match status" value="1"/>
</dbReference>